<feature type="compositionally biased region" description="Basic and acidic residues" evidence="1">
    <location>
        <begin position="191"/>
        <end position="200"/>
    </location>
</feature>
<feature type="region of interest" description="Disordered" evidence="1">
    <location>
        <begin position="396"/>
        <end position="426"/>
    </location>
</feature>
<feature type="compositionally biased region" description="Low complexity" evidence="1">
    <location>
        <begin position="233"/>
        <end position="267"/>
    </location>
</feature>
<reference evidence="2 3" key="1">
    <citation type="journal article" date="2019" name="Nat. Ecol. Evol.">
        <title>Megaphylogeny resolves global patterns of mushroom evolution.</title>
        <authorList>
            <person name="Varga T."/>
            <person name="Krizsan K."/>
            <person name="Foldi C."/>
            <person name="Dima B."/>
            <person name="Sanchez-Garcia M."/>
            <person name="Sanchez-Ramirez S."/>
            <person name="Szollosi G.J."/>
            <person name="Szarkandi J.G."/>
            <person name="Papp V."/>
            <person name="Albert L."/>
            <person name="Andreopoulos W."/>
            <person name="Angelini C."/>
            <person name="Antonin V."/>
            <person name="Barry K.W."/>
            <person name="Bougher N.L."/>
            <person name="Buchanan P."/>
            <person name="Buyck B."/>
            <person name="Bense V."/>
            <person name="Catcheside P."/>
            <person name="Chovatia M."/>
            <person name="Cooper J."/>
            <person name="Damon W."/>
            <person name="Desjardin D."/>
            <person name="Finy P."/>
            <person name="Geml J."/>
            <person name="Haridas S."/>
            <person name="Hughes K."/>
            <person name="Justo A."/>
            <person name="Karasinski D."/>
            <person name="Kautmanova I."/>
            <person name="Kiss B."/>
            <person name="Kocsube S."/>
            <person name="Kotiranta H."/>
            <person name="LaButti K.M."/>
            <person name="Lechner B.E."/>
            <person name="Liimatainen K."/>
            <person name="Lipzen A."/>
            <person name="Lukacs Z."/>
            <person name="Mihaltcheva S."/>
            <person name="Morgado L.N."/>
            <person name="Niskanen T."/>
            <person name="Noordeloos M.E."/>
            <person name="Ohm R.A."/>
            <person name="Ortiz-Santana B."/>
            <person name="Ovrebo C."/>
            <person name="Racz N."/>
            <person name="Riley R."/>
            <person name="Savchenko A."/>
            <person name="Shiryaev A."/>
            <person name="Soop K."/>
            <person name="Spirin V."/>
            <person name="Szebenyi C."/>
            <person name="Tomsovsky M."/>
            <person name="Tulloss R.E."/>
            <person name="Uehling J."/>
            <person name="Grigoriev I.V."/>
            <person name="Vagvolgyi C."/>
            <person name="Papp T."/>
            <person name="Martin F.M."/>
            <person name="Miettinen O."/>
            <person name="Hibbett D.S."/>
            <person name="Nagy L.G."/>
        </authorList>
    </citation>
    <scope>NUCLEOTIDE SEQUENCE [LARGE SCALE GENOMIC DNA]</scope>
    <source>
        <strain evidence="2 3">OMC1185</strain>
    </source>
</reference>
<keyword evidence="3" id="KW-1185">Reference proteome</keyword>
<evidence type="ECO:0000313" key="2">
    <source>
        <dbReference type="EMBL" id="TFK50886.1"/>
    </source>
</evidence>
<evidence type="ECO:0000256" key="1">
    <source>
        <dbReference type="SAM" id="MobiDB-lite"/>
    </source>
</evidence>
<protein>
    <submittedName>
        <fullName evidence="2">Uncharacterized protein</fullName>
    </submittedName>
</protein>
<sequence length="426" mass="46997">MVKRAPTPPPAWDDEPKYFVVYQPYPINANMELPGDRIRCSFWLACILGDPEYLNALYHKPSSQSIVIIEVKRGFTNDRALLGAHRWQEFLRTSQADEKDRASMIYYCSYNTGRHVQKDGWRRKEVEAAWFHASQWRLYNSIVKYPYPSTHGCGLPPQDVIHRSLARPLPVGHFPPPPPTRAPPPGSEAYLEAKKREASTPKKRISVGGPAWSIGSPQANEGPEDRGPLDLWGISPSDSGSSEPSSLGSTSDGRLLATPSPTSSVPIPVAPPGLLTPYGITVDQGPPGLVHPSRQVFISPSIYTDNEEEADSEYLPLSAMVTQMDDMTIMDGGELESHVFEAADMAPPPSTPDEENLWAGYGTEVKDAAADPNEMLCPDHGTTCGKGICQTRAAWKKQLEREQRERERKEGGNRGRGRGRERGGGE</sequence>
<gene>
    <name evidence="2" type="ORF">OE88DRAFT_191365</name>
</gene>
<dbReference type="AlphaFoldDB" id="A0A5C3N377"/>
<feature type="region of interest" description="Disordered" evidence="1">
    <location>
        <begin position="168"/>
        <end position="269"/>
    </location>
</feature>
<evidence type="ECO:0000313" key="3">
    <source>
        <dbReference type="Proteomes" id="UP000305948"/>
    </source>
</evidence>
<accession>A0A5C3N377</accession>
<proteinExistence type="predicted"/>
<name>A0A5C3N377_9AGAM</name>
<organism evidence="2 3">
    <name type="scientific">Heliocybe sulcata</name>
    <dbReference type="NCBI Taxonomy" id="5364"/>
    <lineage>
        <taxon>Eukaryota</taxon>
        <taxon>Fungi</taxon>
        <taxon>Dikarya</taxon>
        <taxon>Basidiomycota</taxon>
        <taxon>Agaricomycotina</taxon>
        <taxon>Agaricomycetes</taxon>
        <taxon>Gloeophyllales</taxon>
        <taxon>Gloeophyllaceae</taxon>
        <taxon>Heliocybe</taxon>
    </lineage>
</organism>
<dbReference type="Proteomes" id="UP000305948">
    <property type="component" value="Unassembled WGS sequence"/>
</dbReference>
<dbReference type="OrthoDB" id="3243413at2759"/>
<feature type="compositionally biased region" description="Basic and acidic residues" evidence="1">
    <location>
        <begin position="397"/>
        <end position="426"/>
    </location>
</feature>
<dbReference type="EMBL" id="ML213512">
    <property type="protein sequence ID" value="TFK50886.1"/>
    <property type="molecule type" value="Genomic_DNA"/>
</dbReference>
<feature type="compositionally biased region" description="Pro residues" evidence="1">
    <location>
        <begin position="173"/>
        <end position="186"/>
    </location>
</feature>